<evidence type="ECO:0000313" key="1">
    <source>
        <dbReference type="EMBL" id="KAK1139651.1"/>
    </source>
</evidence>
<protein>
    <submittedName>
        <fullName evidence="1">Uncharacterized protein</fullName>
    </submittedName>
</protein>
<sequence>MPHVRDAEISAMTLRLAPKGWAQVGGFIGRPKLVPVMIRIQRMALFLSCLWEGKKN</sequence>
<comment type="caution">
    <text evidence="1">The sequence shown here is derived from an EMBL/GenBank/DDBJ whole genome shotgun (WGS) entry which is preliminary data.</text>
</comment>
<name>A0ACC3APS1_9EURO</name>
<evidence type="ECO:0000313" key="2">
    <source>
        <dbReference type="Proteomes" id="UP001177260"/>
    </source>
</evidence>
<gene>
    <name evidence="1" type="ORF">N8T08_000588</name>
</gene>
<proteinExistence type="predicted"/>
<keyword evidence="2" id="KW-1185">Reference proteome</keyword>
<accession>A0ACC3APS1</accession>
<organism evidence="1 2">
    <name type="scientific">Aspergillus melleus</name>
    <dbReference type="NCBI Taxonomy" id="138277"/>
    <lineage>
        <taxon>Eukaryota</taxon>
        <taxon>Fungi</taxon>
        <taxon>Dikarya</taxon>
        <taxon>Ascomycota</taxon>
        <taxon>Pezizomycotina</taxon>
        <taxon>Eurotiomycetes</taxon>
        <taxon>Eurotiomycetidae</taxon>
        <taxon>Eurotiales</taxon>
        <taxon>Aspergillaceae</taxon>
        <taxon>Aspergillus</taxon>
        <taxon>Aspergillus subgen. Circumdati</taxon>
    </lineage>
</organism>
<reference evidence="1 2" key="1">
    <citation type="journal article" date="2023" name="ACS Omega">
        <title>Identification of the Neoaspergillic Acid Biosynthesis Gene Cluster by Establishing an In Vitro CRISPR-Ribonucleoprotein Genetic System in Aspergillus melleus.</title>
        <authorList>
            <person name="Yuan B."/>
            <person name="Grau M.F."/>
            <person name="Murata R.M."/>
            <person name="Torok T."/>
            <person name="Venkateswaran K."/>
            <person name="Stajich J.E."/>
            <person name="Wang C.C.C."/>
        </authorList>
    </citation>
    <scope>NUCLEOTIDE SEQUENCE [LARGE SCALE GENOMIC DNA]</scope>
    <source>
        <strain evidence="1 2">IMV 1140</strain>
    </source>
</reference>
<dbReference type="EMBL" id="JAOPJF010000102">
    <property type="protein sequence ID" value="KAK1139651.1"/>
    <property type="molecule type" value="Genomic_DNA"/>
</dbReference>
<dbReference type="Proteomes" id="UP001177260">
    <property type="component" value="Unassembled WGS sequence"/>
</dbReference>